<reference evidence="1 2" key="1">
    <citation type="journal article" date="2016" name="Sci. Rep.">
        <title>A proposed integrated approach for the preclinical evaluation of phage therapy in Pseudomonas infections.</title>
        <authorList>
            <person name="Danis-Wlodarczyk K."/>
            <person name="Vandenheuvel D."/>
            <person name="Jang H.B."/>
            <person name="Briers Y."/>
            <person name="Olszak T."/>
            <person name="Arabski M."/>
            <person name="Wasik S."/>
            <person name="Drabik M."/>
            <person name="Higgins G."/>
            <person name="Tyrrell J."/>
            <person name="Harvey B.J."/>
            <person name="Noben J.P."/>
            <person name="Lavigne R."/>
            <person name="Drulis-Kawa Z."/>
        </authorList>
    </citation>
    <scope>NUCLEOTIDE SEQUENCE [LARGE SCALE GENOMIC DNA]</scope>
</reference>
<gene>
    <name evidence="1" type="ORF">KTN4_059</name>
</gene>
<name>A0A192Y4Y9_9CAUD</name>
<accession>A0A192Y4Y9</accession>
<protein>
    <submittedName>
        <fullName evidence="1">Uncharacterized protein</fullName>
    </submittedName>
</protein>
<organism evidence="1 2">
    <name type="scientific">Pseudomonas phage KTN4</name>
    <dbReference type="NCBI Taxonomy" id="1862701"/>
    <lineage>
        <taxon>Viruses</taxon>
        <taxon>Duplodnaviria</taxon>
        <taxon>Heunggongvirae</taxon>
        <taxon>Uroviricota</taxon>
        <taxon>Caudoviricetes</taxon>
        <taxon>Chimalliviridae</taxon>
        <taxon>Phikzvirus</taxon>
        <taxon>Phikzvirus phiKZ</taxon>
    </lineage>
</organism>
<dbReference type="EMBL" id="KU521356">
    <property type="protein sequence ID" value="ANM44817.1"/>
    <property type="molecule type" value="Genomic_DNA"/>
</dbReference>
<sequence length="142" mass="16511">MRDCTVTTPQVADLYVIDVTRVIAKLVPRSPKELINARLAIRCQSFGIHPDDYGTLEHIFKSVEDSLIDDFFKYSIDSFEFMYTTGYNPINNTPQEIQWFHDNHEAASDLWDILKIIPRVNAGKFVIFYRLKNTVWIAIPKN</sequence>
<dbReference type="Proteomes" id="UP000224336">
    <property type="component" value="Segment"/>
</dbReference>
<evidence type="ECO:0000313" key="2">
    <source>
        <dbReference type="Proteomes" id="UP000224336"/>
    </source>
</evidence>
<evidence type="ECO:0000313" key="1">
    <source>
        <dbReference type="EMBL" id="ANM44817.1"/>
    </source>
</evidence>
<proteinExistence type="predicted"/>